<dbReference type="Pfam" id="PF21274">
    <property type="entry name" value="Rng_hyd_C"/>
    <property type="match status" value="1"/>
</dbReference>
<dbReference type="Pfam" id="PF01494">
    <property type="entry name" value="FAD_binding_3"/>
    <property type="match status" value="1"/>
</dbReference>
<reference evidence="4 5" key="1">
    <citation type="submission" date="2022-07" db="EMBL/GenBank/DDBJ databases">
        <title>Novel species in genus Arthrobacter.</title>
        <authorList>
            <person name="Liu Y."/>
        </authorList>
    </citation>
    <scope>NUCLEOTIDE SEQUENCE [LARGE SCALE GENOMIC DNA]</scope>
    <source>
        <strain evidence="5">zg-Y859</strain>
    </source>
</reference>
<dbReference type="PANTHER" id="PTHR43476">
    <property type="entry name" value="3-(3-HYDROXY-PHENYL)PROPIONATE/3-HYDROXYCINNAMIC ACID HYDROXYLASE"/>
    <property type="match status" value="1"/>
</dbReference>
<organism evidence="4 5">
    <name type="scientific">Arthrobacter jinronghuae</name>
    <dbReference type="NCBI Taxonomy" id="2964609"/>
    <lineage>
        <taxon>Bacteria</taxon>
        <taxon>Bacillati</taxon>
        <taxon>Actinomycetota</taxon>
        <taxon>Actinomycetes</taxon>
        <taxon>Micrococcales</taxon>
        <taxon>Micrococcaceae</taxon>
        <taxon>Arthrobacter</taxon>
    </lineage>
</organism>
<dbReference type="SUPFAM" id="SSF51905">
    <property type="entry name" value="FAD/NAD(P)-binding domain"/>
    <property type="match status" value="1"/>
</dbReference>
<sequence length="536" mass="56982">MEQVIDTDILVVGAGPIGLTAAALLADHGLKVVLVEKQASTSDAPRAISATDETLRVMAQIGVLDRLAPEMLMDTGARYYGRRGQLLAEVRPGQARLGHPGKSQFDQPVMESLLLDAVRRRSSTIDLRFSTEALQISEHGNHAETVLSGRDGKTTVRSQWVLACDGGRSPIRSQLGIALEGSTQTQHWIVVDIINSQVPTEKFAEFHCNARRPVVVVPGANGRRRYEFMLLPGETAGDVTAPDFIQSLVSPFESVEPQNIRRAAVYVAHQRIAESYRQGRVILAGDSAHLMPPFAGQALNAGIRDAANISWKLAANVLNGAPEALLDTYAAERRPHTAEMVRLSHLIGKVVMATNPLAATVRDGLLSATALVPPLKRWVTGMRFLKQPHYSDGCLVNAGSRQATAVAAFIGRALPQPAVRSDSGGTDSLDSLLGQGWSMLRFHGNSRFEVIPLPAGSDARTAAAGITDSDGAFNGLPAGTSLIVRPDRYVAAAVPAAAEQAALADLSRLVPGLHPGTEQGAPSAPNPSGKPLQQTS</sequence>
<dbReference type="EMBL" id="JANFLP010000001">
    <property type="protein sequence ID" value="MCQ1948875.1"/>
    <property type="molecule type" value="Genomic_DNA"/>
</dbReference>
<evidence type="ECO:0000313" key="4">
    <source>
        <dbReference type="EMBL" id="MCQ1948875.1"/>
    </source>
</evidence>
<feature type="domain" description="FAD-binding" evidence="3">
    <location>
        <begin position="6"/>
        <end position="343"/>
    </location>
</feature>
<dbReference type="InterPro" id="IPR002938">
    <property type="entry name" value="FAD-bd"/>
</dbReference>
<evidence type="ECO:0000256" key="1">
    <source>
        <dbReference type="ARBA" id="ARBA00023002"/>
    </source>
</evidence>
<dbReference type="Gene3D" id="3.50.50.60">
    <property type="entry name" value="FAD/NAD(P)-binding domain"/>
    <property type="match status" value="1"/>
</dbReference>
<dbReference type="Gene3D" id="3.40.30.120">
    <property type="match status" value="1"/>
</dbReference>
<comment type="caution">
    <text evidence="4">The sequence shown here is derived from an EMBL/GenBank/DDBJ whole genome shotgun (WGS) entry which is preliminary data.</text>
</comment>
<dbReference type="Proteomes" id="UP001206924">
    <property type="component" value="Unassembled WGS sequence"/>
</dbReference>
<keyword evidence="4" id="KW-0503">Monooxygenase</keyword>
<dbReference type="PRINTS" id="PR00420">
    <property type="entry name" value="RNGMNOXGNASE"/>
</dbReference>
<feature type="region of interest" description="Disordered" evidence="2">
    <location>
        <begin position="510"/>
        <end position="536"/>
    </location>
</feature>
<proteinExistence type="predicted"/>
<gene>
    <name evidence="4" type="ORF">NNX28_02900</name>
</gene>
<accession>A0ABT1NMC4</accession>
<keyword evidence="1" id="KW-0560">Oxidoreductase</keyword>
<dbReference type="InterPro" id="IPR036188">
    <property type="entry name" value="FAD/NAD-bd_sf"/>
</dbReference>
<dbReference type="Gene3D" id="3.30.70.2450">
    <property type="match status" value="1"/>
</dbReference>
<dbReference type="GO" id="GO:0004497">
    <property type="term" value="F:monooxygenase activity"/>
    <property type="evidence" value="ECO:0007669"/>
    <property type="project" value="UniProtKB-KW"/>
</dbReference>
<dbReference type="InterPro" id="IPR050631">
    <property type="entry name" value="PheA/TfdB_FAD_monoxygenase"/>
</dbReference>
<evidence type="ECO:0000259" key="3">
    <source>
        <dbReference type="Pfam" id="PF01494"/>
    </source>
</evidence>
<keyword evidence="5" id="KW-1185">Reference proteome</keyword>
<evidence type="ECO:0000313" key="5">
    <source>
        <dbReference type="Proteomes" id="UP001206924"/>
    </source>
</evidence>
<protein>
    <submittedName>
        <fullName evidence="4">FAD-dependent monooxygenase</fullName>
    </submittedName>
</protein>
<dbReference type="PANTHER" id="PTHR43476:SF3">
    <property type="entry name" value="FAD-BINDING MONOOXYGENASE"/>
    <property type="match status" value="1"/>
</dbReference>
<name>A0ABT1NMC4_9MICC</name>
<dbReference type="RefSeq" id="WP_255864757.1">
    <property type="nucleotide sequence ID" value="NZ_CP104263.1"/>
</dbReference>
<evidence type="ECO:0000256" key="2">
    <source>
        <dbReference type="SAM" id="MobiDB-lite"/>
    </source>
</evidence>